<keyword evidence="1" id="KW-0863">Zinc-finger</keyword>
<evidence type="ECO:0000313" key="6">
    <source>
        <dbReference type="Proteomes" id="UP000009183"/>
    </source>
</evidence>
<dbReference type="AlphaFoldDB" id="A0A438JXV3"/>
<dbReference type="Gene3D" id="3.30.40.10">
    <property type="entry name" value="Zinc/RING finger domain, C3HC4 (zinc finger)"/>
    <property type="match status" value="1"/>
</dbReference>
<dbReference type="InterPro" id="IPR013083">
    <property type="entry name" value="Znf_RING/FYVE/PHD"/>
</dbReference>
<accession>F6HN69</accession>
<dbReference type="HOGENOM" id="CLU_013137_15_6_1"/>
<dbReference type="SUPFAM" id="SSF57850">
    <property type="entry name" value="RING/U-box"/>
    <property type="match status" value="1"/>
</dbReference>
<dbReference type="Proteomes" id="UP000288805">
    <property type="component" value="Unassembled WGS sequence"/>
</dbReference>
<dbReference type="GO" id="GO:0016567">
    <property type="term" value="P:protein ubiquitination"/>
    <property type="evidence" value="ECO:0007669"/>
    <property type="project" value="UniProtKB-UniPathway"/>
</dbReference>
<evidence type="ECO:0000313" key="5">
    <source>
        <dbReference type="EMBL" id="RVX13782.1"/>
    </source>
</evidence>
<dbReference type="InterPro" id="IPR001841">
    <property type="entry name" value="Znf_RING"/>
</dbReference>
<dbReference type="KEGG" id="vvi:104881167"/>
<evidence type="ECO:0000313" key="7">
    <source>
        <dbReference type="Proteomes" id="UP000288805"/>
    </source>
</evidence>
<proteinExistence type="predicted"/>
<evidence type="ECO:0000313" key="4">
    <source>
        <dbReference type="EMBL" id="RVW49512.1"/>
    </source>
</evidence>
<dbReference type="EMBL" id="QGNW01001225">
    <property type="protein sequence ID" value="RVW49512.1"/>
    <property type="molecule type" value="Genomic_DNA"/>
</dbReference>
<keyword evidence="1" id="KW-0479">Metal-binding</keyword>
<dbReference type="Proteomes" id="UP000009183">
    <property type="component" value="Chromosome 13"/>
</dbReference>
<evidence type="ECO:0000256" key="1">
    <source>
        <dbReference type="PROSITE-ProRule" id="PRU00175"/>
    </source>
</evidence>
<sequence length="150" mass="16687">MAEDLPDLFFLLAGAASAALVFTIYHVSAWCNRSITSTAAPTGPQQLDRPLTYEDGATPAGCVEITTVRKYEKDMELVGDDRMCVVCLSEFEEGEELRTLPHCMHSFHVPCIDMWLNSHMNCPLCRLPSSLMFLETQQDLRISSTNNIAA</sequence>
<organism evidence="5 7">
    <name type="scientific">Vitis vinifera</name>
    <name type="common">Grape</name>
    <dbReference type="NCBI Taxonomy" id="29760"/>
    <lineage>
        <taxon>Eukaryota</taxon>
        <taxon>Viridiplantae</taxon>
        <taxon>Streptophyta</taxon>
        <taxon>Embryophyta</taxon>
        <taxon>Tracheophyta</taxon>
        <taxon>Spermatophyta</taxon>
        <taxon>Magnoliopsida</taxon>
        <taxon>eudicotyledons</taxon>
        <taxon>Gunneridae</taxon>
        <taxon>Pentapetalae</taxon>
        <taxon>rosids</taxon>
        <taxon>Vitales</taxon>
        <taxon>Vitaceae</taxon>
        <taxon>Viteae</taxon>
        <taxon>Vitis</taxon>
    </lineage>
</organism>
<dbReference type="PANTHER" id="PTHR45676">
    <property type="entry name" value="RING-H2 FINGER PROTEIN ATL51-RELATED"/>
    <property type="match status" value="1"/>
</dbReference>
<dbReference type="GO" id="GO:0008270">
    <property type="term" value="F:zinc ion binding"/>
    <property type="evidence" value="ECO:0007669"/>
    <property type="project" value="UniProtKB-KW"/>
</dbReference>
<keyword evidence="1" id="KW-0862">Zinc</keyword>
<feature type="domain" description="RING-type" evidence="2">
    <location>
        <begin position="84"/>
        <end position="126"/>
    </location>
</feature>
<dbReference type="PaxDb" id="29760-VIT_13s0019g01000.t01"/>
<dbReference type="EMBL" id="FN595998">
    <property type="protein sequence ID" value="CCB56357.1"/>
    <property type="molecule type" value="Genomic_DNA"/>
</dbReference>
<dbReference type="PANTHER" id="PTHR45676:SF171">
    <property type="entry name" value="RING-TYPE E3 UBIQUITIN TRANSFERASE"/>
    <property type="match status" value="1"/>
</dbReference>
<name>A0A438JXV3_VITVI</name>
<evidence type="ECO:0000313" key="3">
    <source>
        <dbReference type="EMBL" id="CCB56357.1"/>
    </source>
</evidence>
<gene>
    <name evidence="5" type="primary">ATL52_3</name>
    <name evidence="4" type="synonym">ATL52_4</name>
    <name evidence="3" type="ordered locus">VIT_13s0019g01000</name>
    <name evidence="5" type="ORF">CK203_010244</name>
    <name evidence="4" type="ORF">CK203_092787</name>
</gene>
<dbReference type="STRING" id="29760.F6HN69"/>
<dbReference type="SMART" id="SM00184">
    <property type="entry name" value="RING"/>
    <property type="match status" value="1"/>
</dbReference>
<reference evidence="5 7" key="3">
    <citation type="journal article" date="2018" name="PLoS Genet.">
        <title>Population sequencing reveals clonal diversity and ancestral inbreeding in the grapevine cultivar Chardonnay.</title>
        <authorList>
            <person name="Roach M.J."/>
            <person name="Johnson D.L."/>
            <person name="Bohlmann J."/>
            <person name="van Vuuren H.J."/>
            <person name="Jones S.J."/>
            <person name="Pretorius I.S."/>
            <person name="Schmidt S.A."/>
            <person name="Borneman A.R."/>
        </authorList>
    </citation>
    <scope>NUCLEOTIDE SEQUENCE [LARGE SCALE GENOMIC DNA]</scope>
    <source>
        <strain evidence="7">cv. Chardonnay</strain>
        <strain evidence="5">I10V1</strain>
        <tissue evidence="5">Leaf</tissue>
    </source>
</reference>
<dbReference type="CDD" id="cd16461">
    <property type="entry name" value="RING-H2_EL5-like"/>
    <property type="match status" value="1"/>
</dbReference>
<dbReference type="SMR" id="A0A438JXV3"/>
<protein>
    <submittedName>
        <fullName evidence="5">RING-H2 finger protein ATL52</fullName>
    </submittedName>
</protein>
<evidence type="ECO:0000259" key="2">
    <source>
        <dbReference type="PROSITE" id="PS50089"/>
    </source>
</evidence>
<reference evidence="3" key="2">
    <citation type="submission" date="2011-05" db="EMBL/GenBank/DDBJ databases">
        <title>High quality assembly and annotation of grapevine genome.</title>
        <authorList>
            <person name="Vitulo N."/>
            <person name="Olivier J."/>
            <person name="Forcato C."/>
            <person name="Albiero A."/>
            <person name="D'Angelo M."/>
            <person name="Zimbello R."/>
            <person name="Schiavon R."/>
            <person name="Rigobello C."/>
            <person name="Policriti A."/>
            <person name="Clepet C."/>
            <person name="Casagrande A."/>
            <person name="Choisne N."/>
            <person name="Vezzi A."/>
            <person name="Hugueney P."/>
            <person name="Horner D."/>
            <person name="Mica E."/>
            <person name="Cattonaro F."/>
            <person name="Del Fabbro C."/>
            <person name="Alaux M."/>
            <person name="Di Gaspero G."/>
            <person name="Scalabrin S."/>
            <person name="Pesole G."/>
            <person name="Delledonne M."/>
            <person name="Pezzotti M."/>
            <person name="Pe E.M."/>
            <person name="Caboche M."/>
            <person name="Adam-Blondon A.-F."/>
            <person name="Weissenbach J."/>
            <person name="Quetier F."/>
            <person name="Wincker P."/>
            <person name="Morgante M."/>
            <person name="Valle G."/>
        </authorList>
    </citation>
    <scope>NUCLEOTIDE SEQUENCE</scope>
</reference>
<accession>A0A438JXV3</accession>
<dbReference type="OrthoDB" id="8062037at2759"/>
<dbReference type="FunFam" id="3.30.40.10:FF:000877">
    <property type="entry name" value="RING-H2 finger protein ATL52"/>
    <property type="match status" value="1"/>
</dbReference>
<dbReference type="eggNOG" id="KOG0800">
    <property type="taxonomic scope" value="Eukaryota"/>
</dbReference>
<dbReference type="Pfam" id="PF13639">
    <property type="entry name" value="zf-RING_2"/>
    <property type="match status" value="1"/>
</dbReference>
<dbReference type="UniPathway" id="UPA00143"/>
<keyword evidence="6" id="KW-1185">Reference proteome</keyword>
<dbReference type="EMBL" id="QGNW01000023">
    <property type="protein sequence ID" value="RVX13782.1"/>
    <property type="molecule type" value="Genomic_DNA"/>
</dbReference>
<dbReference type="Gramene" id="Vitis13g00360.t01">
    <property type="protein sequence ID" value="Vitis13g00360.t01.CDS"/>
    <property type="gene ID" value="Vitis13g00360"/>
</dbReference>
<reference evidence="6" key="1">
    <citation type="journal article" date="2007" name="Nature">
        <title>The grapevine genome sequence suggests ancestral hexaploidization in major angiosperm phyla.</title>
        <authorList>
            <consortium name="The French-Italian Public Consortium for Grapevine Genome Characterization."/>
            <person name="Jaillon O."/>
            <person name="Aury J.-M."/>
            <person name="Noel B."/>
            <person name="Policriti A."/>
            <person name="Clepet C."/>
            <person name="Casagrande A."/>
            <person name="Choisne N."/>
            <person name="Aubourg S."/>
            <person name="Vitulo N."/>
            <person name="Jubin C."/>
            <person name="Vezzi A."/>
            <person name="Legeai F."/>
            <person name="Hugueney P."/>
            <person name="Dasilva C."/>
            <person name="Horner D."/>
            <person name="Mica E."/>
            <person name="Jublot D."/>
            <person name="Poulain J."/>
            <person name="Bruyere C."/>
            <person name="Billault A."/>
            <person name="Segurens B."/>
            <person name="Gouyvenoux M."/>
            <person name="Ugarte E."/>
            <person name="Cattonaro F."/>
            <person name="Anthouard V."/>
            <person name="Vico V."/>
            <person name="Del Fabbro C."/>
            <person name="Alaux M."/>
            <person name="Di Gaspero G."/>
            <person name="Dumas V."/>
            <person name="Felice N."/>
            <person name="Paillard S."/>
            <person name="Juman I."/>
            <person name="Moroldo M."/>
            <person name="Scalabrin S."/>
            <person name="Canaguier A."/>
            <person name="Le Clainche I."/>
            <person name="Malacrida G."/>
            <person name="Durand E."/>
            <person name="Pesole G."/>
            <person name="Laucou V."/>
            <person name="Chatelet P."/>
            <person name="Merdinoglu D."/>
            <person name="Delledonne M."/>
            <person name="Pezzotti M."/>
            <person name="Lecharny A."/>
            <person name="Scarpelli C."/>
            <person name="Artiguenave F."/>
            <person name="Pe M.E."/>
            <person name="Valle G."/>
            <person name="Morgante M."/>
            <person name="Caboche M."/>
            <person name="Adam-Blondon A.-F."/>
            <person name="Weissenbach J."/>
            <person name="Quetier F."/>
            <person name="Wincker P."/>
        </authorList>
    </citation>
    <scope>NUCLEOTIDE SEQUENCE [LARGE SCALE GENOMIC DNA]</scope>
    <source>
        <strain evidence="6">cv. Pinot noir / PN40024</strain>
    </source>
</reference>
<dbReference type="PROSITE" id="PS50089">
    <property type="entry name" value="ZF_RING_2"/>
    <property type="match status" value="1"/>
</dbReference>